<dbReference type="Gene3D" id="2.40.110.10">
    <property type="entry name" value="Butyryl-CoA Dehydrogenase, subunit A, domain 2"/>
    <property type="match status" value="1"/>
</dbReference>
<dbReference type="PANTHER" id="PTHR10909:SF382">
    <property type="entry name" value="ACYL-COENZYME A OXIDASE"/>
    <property type="match status" value="1"/>
</dbReference>
<organism evidence="2 3">
    <name type="scientific">Talaromyces rugulosus</name>
    <name type="common">Penicillium rugulosum</name>
    <dbReference type="NCBI Taxonomy" id="121627"/>
    <lineage>
        <taxon>Eukaryota</taxon>
        <taxon>Fungi</taxon>
        <taxon>Dikarya</taxon>
        <taxon>Ascomycota</taxon>
        <taxon>Pezizomycotina</taxon>
        <taxon>Eurotiomycetes</taxon>
        <taxon>Eurotiomycetidae</taxon>
        <taxon>Eurotiales</taxon>
        <taxon>Trichocomaceae</taxon>
        <taxon>Talaromyces</taxon>
        <taxon>Talaromyces sect. Islandici</taxon>
    </lineage>
</organism>
<dbReference type="RefSeq" id="XP_035340769.1">
    <property type="nucleotide sequence ID" value="XM_035484876.1"/>
</dbReference>
<dbReference type="GO" id="GO:0055088">
    <property type="term" value="P:lipid homeostasis"/>
    <property type="evidence" value="ECO:0007669"/>
    <property type="project" value="TreeGrafter"/>
</dbReference>
<dbReference type="InterPro" id="IPR009100">
    <property type="entry name" value="AcylCoA_DH/oxidase_NM_dom_sf"/>
</dbReference>
<proteinExistence type="predicted"/>
<evidence type="ECO:0000259" key="1">
    <source>
        <dbReference type="Pfam" id="PF22924"/>
    </source>
</evidence>
<dbReference type="InterPro" id="IPR012258">
    <property type="entry name" value="Acyl-CoA_oxidase"/>
</dbReference>
<reference evidence="3" key="1">
    <citation type="submission" date="2020-06" db="EMBL/GenBank/DDBJ databases">
        <title>A chromosome-scale genome assembly of Talaromyces rugulosus W13939.</title>
        <authorList>
            <person name="Wang B."/>
            <person name="Guo L."/>
            <person name="Ye K."/>
            <person name="Wang L."/>
        </authorList>
    </citation>
    <scope>NUCLEOTIDE SEQUENCE [LARGE SCALE GENOMIC DNA]</scope>
    <source>
        <strain evidence="3">W13939</strain>
    </source>
</reference>
<evidence type="ECO:0000313" key="3">
    <source>
        <dbReference type="Proteomes" id="UP000509510"/>
    </source>
</evidence>
<dbReference type="InterPro" id="IPR055060">
    <property type="entry name" value="ACOX_C_alpha1"/>
</dbReference>
<dbReference type="GO" id="GO:0005504">
    <property type="term" value="F:fatty acid binding"/>
    <property type="evidence" value="ECO:0007669"/>
    <property type="project" value="TreeGrafter"/>
</dbReference>
<dbReference type="GeneID" id="55989187"/>
<dbReference type="GO" id="GO:0005777">
    <property type="term" value="C:peroxisome"/>
    <property type="evidence" value="ECO:0007669"/>
    <property type="project" value="InterPro"/>
</dbReference>
<dbReference type="Pfam" id="PF22924">
    <property type="entry name" value="ACOX_C_alpha1"/>
    <property type="match status" value="1"/>
</dbReference>
<dbReference type="SUPFAM" id="SSF56645">
    <property type="entry name" value="Acyl-CoA dehydrogenase NM domain-like"/>
    <property type="match status" value="1"/>
</dbReference>
<dbReference type="GO" id="GO:0003997">
    <property type="term" value="F:acyl-CoA oxidase activity"/>
    <property type="evidence" value="ECO:0007669"/>
    <property type="project" value="InterPro"/>
</dbReference>
<dbReference type="GO" id="GO:0033540">
    <property type="term" value="P:fatty acid beta-oxidation using acyl-CoA oxidase"/>
    <property type="evidence" value="ECO:0007669"/>
    <property type="project" value="TreeGrafter"/>
</dbReference>
<gene>
    <name evidence="2" type="ORF">TRUGW13939_01677</name>
</gene>
<dbReference type="OrthoDB" id="538336at2759"/>
<dbReference type="PANTHER" id="PTHR10909">
    <property type="entry name" value="ELECTRON TRANSPORT OXIDOREDUCTASE"/>
    <property type="match status" value="1"/>
</dbReference>
<name>A0A7H8QKV5_TALRU</name>
<keyword evidence="3" id="KW-1185">Reference proteome</keyword>
<feature type="domain" description="Acyl-CoA oxidase C-alpha1" evidence="1">
    <location>
        <begin position="258"/>
        <end position="394"/>
    </location>
</feature>
<dbReference type="SUPFAM" id="SSF47203">
    <property type="entry name" value="Acyl-CoA dehydrogenase C-terminal domain-like"/>
    <property type="match status" value="1"/>
</dbReference>
<protein>
    <recommendedName>
        <fullName evidence="1">Acyl-CoA oxidase C-alpha1 domain-containing protein</fullName>
    </recommendedName>
</protein>
<sequence>MPTPSLRLARHELFKTPPPTFTEDDMIHLAYERARVAAIEYGMTPEDVMLLTPKFWKYHLDLIHTATASTFVLATIQYNLAAGTIGAYAAGRPDLQELMDQIMKFDVSAQFMLTEIGHGLDAKNMETTATLLPDGGFDLHSPNPRAAKYMPPTTPINGFPRIAVVMARLIVGGEDHGARPFIVKLNDGQTMSDGITSKRLPTRAGSKPVDHAITSFNHVHLPHSALLGSIKKPESMRSNFFSVISRVTVGTLALSLVMIPALKRAVYVAGKYSLGRKVQGFDGKPTPIIAFRTQQRPILHTLAKIAVFEAYADDSVERFMQPDLKPTVRHGIATTLKAVFNSATQTALFELAERCGAQGLFRHNHIIENQLEARGNSIAEGDITALCIRLASELLLGKYEMPPAQNPSSLLATHEQGLFTECRTAAAQITTGSDSHRSVEFNNAILPRCQSLIEAIGHRMAYEAAVAADVDPDLLALFEADCILQDSSWYVQHANLTREEVFERESRALNAVLPRLEELLEGTGAEEYVDAPILSQTAWEAFEDSLETFEPVVRKFEGVEQLQSML</sequence>
<dbReference type="Proteomes" id="UP000509510">
    <property type="component" value="Chromosome I"/>
</dbReference>
<dbReference type="InterPro" id="IPR036250">
    <property type="entry name" value="AcylCo_DH-like_C"/>
</dbReference>
<dbReference type="KEGG" id="trg:TRUGW13939_01677"/>
<evidence type="ECO:0000313" key="2">
    <source>
        <dbReference type="EMBL" id="QKX54590.1"/>
    </source>
</evidence>
<dbReference type="GO" id="GO:0071949">
    <property type="term" value="F:FAD binding"/>
    <property type="evidence" value="ECO:0007669"/>
    <property type="project" value="InterPro"/>
</dbReference>
<dbReference type="EMBL" id="CP055898">
    <property type="protein sequence ID" value="QKX54590.1"/>
    <property type="molecule type" value="Genomic_DNA"/>
</dbReference>
<dbReference type="AlphaFoldDB" id="A0A7H8QKV5"/>
<dbReference type="InterPro" id="IPR046373">
    <property type="entry name" value="Acyl-CoA_Oxase/DH_mid-dom_sf"/>
</dbReference>
<accession>A0A7H8QKV5</accession>
<dbReference type="Gene3D" id="1.20.140.10">
    <property type="entry name" value="Butyryl-CoA Dehydrogenase, subunit A, domain 3"/>
    <property type="match status" value="1"/>
</dbReference>